<dbReference type="Proteomes" id="UP000006512">
    <property type="component" value="Unassembled WGS sequence"/>
</dbReference>
<dbReference type="STRING" id="715226.ABI_38380"/>
<dbReference type="PANTHER" id="PTHR33164:SF105">
    <property type="entry name" value="TRANSCRIPTIONAL REPRESSOR PROTEIN-RELATED"/>
    <property type="match status" value="1"/>
</dbReference>
<dbReference type="GO" id="GO:0006950">
    <property type="term" value="P:response to stress"/>
    <property type="evidence" value="ECO:0007669"/>
    <property type="project" value="TreeGrafter"/>
</dbReference>
<dbReference type="PROSITE" id="PS50995">
    <property type="entry name" value="HTH_MARR_2"/>
    <property type="match status" value="1"/>
</dbReference>
<evidence type="ECO:0000313" key="3">
    <source>
        <dbReference type="Proteomes" id="UP000006512"/>
    </source>
</evidence>
<dbReference type="AlphaFoldDB" id="F4QRQ4"/>
<dbReference type="EMBL" id="GL883080">
    <property type="protein sequence ID" value="EGF89424.1"/>
    <property type="molecule type" value="Genomic_DNA"/>
</dbReference>
<evidence type="ECO:0000259" key="1">
    <source>
        <dbReference type="PROSITE" id="PS50995"/>
    </source>
</evidence>
<dbReference type="SMART" id="SM00347">
    <property type="entry name" value="HTH_MARR"/>
    <property type="match status" value="1"/>
</dbReference>
<dbReference type="InterPro" id="IPR036390">
    <property type="entry name" value="WH_DNA-bd_sf"/>
</dbReference>
<protein>
    <submittedName>
        <fullName evidence="2">MarR family protein</fullName>
    </submittedName>
</protein>
<feature type="domain" description="HTH marR-type" evidence="1">
    <location>
        <begin position="1"/>
        <end position="128"/>
    </location>
</feature>
<keyword evidence="3" id="KW-1185">Reference proteome</keyword>
<evidence type="ECO:0000313" key="2">
    <source>
        <dbReference type="EMBL" id="EGF89424.1"/>
    </source>
</evidence>
<dbReference type="InterPro" id="IPR000835">
    <property type="entry name" value="HTH_MarR-typ"/>
</dbReference>
<dbReference type="InterPro" id="IPR039422">
    <property type="entry name" value="MarR/SlyA-like"/>
</dbReference>
<accession>F4QRQ4</accession>
<gene>
    <name evidence="2" type="ORF">ABI_38380</name>
</gene>
<dbReference type="Gene3D" id="1.10.10.10">
    <property type="entry name" value="Winged helix-like DNA-binding domain superfamily/Winged helix DNA-binding domain"/>
    <property type="match status" value="1"/>
</dbReference>
<dbReference type="PRINTS" id="PR00598">
    <property type="entry name" value="HTHMARR"/>
</dbReference>
<proteinExistence type="predicted"/>
<dbReference type="eggNOG" id="COG1846">
    <property type="taxonomic scope" value="Bacteria"/>
</dbReference>
<dbReference type="GO" id="GO:0003700">
    <property type="term" value="F:DNA-binding transcription factor activity"/>
    <property type="evidence" value="ECO:0007669"/>
    <property type="project" value="InterPro"/>
</dbReference>
<dbReference type="HOGENOM" id="CLU_083287_18_7_5"/>
<name>F4QRQ4_9CAUL</name>
<dbReference type="SUPFAM" id="SSF46785">
    <property type="entry name" value="Winged helix' DNA-binding domain"/>
    <property type="match status" value="1"/>
</dbReference>
<dbReference type="Pfam" id="PF12802">
    <property type="entry name" value="MarR_2"/>
    <property type="match status" value="1"/>
</dbReference>
<sequence>MMIATDRLRFQIETSLRPVGINLTQMSLLNHFSWRPDHAQSITELTEVMAINQPGVTKAVAALADKGLVEKIDSAEDARVKQVKITAKGLDVLNQARRAAYPPVEAAFGQLDDGELAAFVGHLRKMKAYLTE</sequence>
<dbReference type="PANTHER" id="PTHR33164">
    <property type="entry name" value="TRANSCRIPTIONAL REGULATOR, MARR FAMILY"/>
    <property type="match status" value="1"/>
</dbReference>
<reference evidence="3" key="1">
    <citation type="submission" date="2011-03" db="EMBL/GenBank/DDBJ databases">
        <title>Draft genome sequence of Brevundimonas diminuta.</title>
        <authorList>
            <person name="Brown P.J.B."/>
            <person name="Buechlein A."/>
            <person name="Hemmerich C."/>
            <person name="Brun Y.V."/>
        </authorList>
    </citation>
    <scope>NUCLEOTIDE SEQUENCE [LARGE SCALE GENOMIC DNA]</scope>
    <source>
        <strain evidence="3">C19</strain>
    </source>
</reference>
<organism evidence="2 3">
    <name type="scientific">Asticcacaulis biprosthecium C19</name>
    <dbReference type="NCBI Taxonomy" id="715226"/>
    <lineage>
        <taxon>Bacteria</taxon>
        <taxon>Pseudomonadati</taxon>
        <taxon>Pseudomonadota</taxon>
        <taxon>Alphaproteobacteria</taxon>
        <taxon>Caulobacterales</taxon>
        <taxon>Caulobacteraceae</taxon>
        <taxon>Asticcacaulis</taxon>
    </lineage>
</organism>
<dbReference type="InterPro" id="IPR036388">
    <property type="entry name" value="WH-like_DNA-bd_sf"/>
</dbReference>